<name>A0A0F7KXR7_9SPHN</name>
<dbReference type="OrthoDB" id="6057763at2"/>
<organism evidence="1 2">
    <name type="scientific">Croceibacterium atlanticum</name>
    <dbReference type="NCBI Taxonomy" id="1267766"/>
    <lineage>
        <taxon>Bacteria</taxon>
        <taxon>Pseudomonadati</taxon>
        <taxon>Pseudomonadota</taxon>
        <taxon>Alphaproteobacteria</taxon>
        <taxon>Sphingomonadales</taxon>
        <taxon>Erythrobacteraceae</taxon>
        <taxon>Croceibacterium</taxon>
    </lineage>
</organism>
<dbReference type="AlphaFoldDB" id="A0A0F7KXR7"/>
<dbReference type="STRING" id="1267766.WYH_02991"/>
<reference evidence="1" key="1">
    <citation type="submission" date="2015-05" db="EMBL/GenBank/DDBJ databases">
        <title>The complete genome of Altererythrobacter atlanticus strain 26DY36.</title>
        <authorList>
            <person name="Wu Y.-H."/>
            <person name="Cheng H."/>
            <person name="Wu X.-W."/>
        </authorList>
    </citation>
    <scope>NUCLEOTIDE SEQUENCE [LARGE SCALE GENOMIC DNA]</scope>
    <source>
        <strain evidence="1">26DY36</strain>
    </source>
</reference>
<dbReference type="EMBL" id="CP011452">
    <property type="protein sequence ID" value="AKH44012.1"/>
    <property type="molecule type" value="Genomic_DNA"/>
</dbReference>
<keyword evidence="2" id="KW-1185">Reference proteome</keyword>
<proteinExistence type="predicted"/>
<evidence type="ECO:0000313" key="1">
    <source>
        <dbReference type="EMBL" id="AKH44012.1"/>
    </source>
</evidence>
<accession>A0A0F7KXR7</accession>
<protein>
    <submittedName>
        <fullName evidence="1">Uncharacterized protein</fullName>
    </submittedName>
</protein>
<dbReference type="Proteomes" id="UP000034392">
    <property type="component" value="Chromosome"/>
</dbReference>
<evidence type="ECO:0000313" key="2">
    <source>
        <dbReference type="Proteomes" id="UP000034392"/>
    </source>
</evidence>
<dbReference type="PROSITE" id="PS51257">
    <property type="entry name" value="PROKAR_LIPOPROTEIN"/>
    <property type="match status" value="1"/>
</dbReference>
<sequence length="165" mass="17702">MKNALWPMAALLALGACGGSTEDQTPTESEGDAPEGSPDITLRFPVGEEGGEARAEHISVAMQIPPALRGRWGMNAADCEPGRADAKGLLAISPNELEFYESVGQLIDIDEIDDSRIAATFAFTGEGMEWEQQVTLDAQDSGTVLIRREYGKDAAPGPFRYEKCP</sequence>
<dbReference type="KEGG" id="aay:WYH_02991"/>
<dbReference type="RefSeq" id="WP_046904429.1">
    <property type="nucleotide sequence ID" value="NZ_CP011452.2"/>
</dbReference>
<dbReference type="PATRIC" id="fig|1267766.3.peg.3027"/>
<gene>
    <name evidence="1" type="ORF">WYH_02991</name>
</gene>